<keyword evidence="6 8" id="KW-0472">Membrane</keyword>
<evidence type="ECO:0000259" key="10">
    <source>
        <dbReference type="Pfam" id="PF07715"/>
    </source>
</evidence>
<sequence length="1047" mass="115348">MKCKLLLQRWRVPSCPLCTFMLFLFLCSALQANEPALLNTNRTDLGVAKIFKSIPTSIPQATITGTVVDENGVPLPGVSVLEKGTTNGVAADFDGNYSITVSSENSILVFSYIGYSSKEVIVGTSSTIDIQMELDASQLDEVIVVGYGTQIKAKVTNAVVQVSGETINKSPAVSVANSLAGRLSGVLITQNSSTPGRDDATIQVRGTNTYRNSGALIVIDGVANADGIDRLDPNDIETVTVLKDASAAIYGAQSAGGVILITTKRGKSGKMEVDYSSSLGFQSLAKQREYANAVDYMNIVNSADVLSGRDPSFPDETIADFESGARKSEDWIDAFYGGRSAVQKRQSLTMSGGSDRIRYFTSLGTSSQGGLLVGDNKTKNRQYNVRMNLDLKASENLDLGLDIALRQKNSQYPQGGGAGGSGNTSPLVEAFVDGDTRYPTQGWSHLNQAARVRGVGYQREADHVLTSKLTYKYKVPGVEGLSLEGFAAFNRTWQYDKAFNWPWDYWEKNIDGEIVKVKARDIDPEGLTERFEQEEAITLNARIAYTTTIAEDHRLDAFVAYEQSEGKGNYFWTSRLGFASKSIDQLFAGSEDTANFRNFGSGSENARRNYFGRLSYDYKSKYLFGFNFRYDGSITFPKESRFGFFPGVSAGWTISEESFFQNNLVNHLKLRGSWGQLGNDRVDQFQYLRVYKYSEPPGFGVIGDGYVWGNQDIKGVIPDGVANPNITWEVSDNLDIGLEMGLFDGALNLEVDYFMIKTTNILGRRIASIPAYTGLDLPDENIGEMENKGIDLSLRYNHNIGEMGFGLGGTLTYAKNKIIYFDETPTDFKYQKLEGQPFGSNLVYESIGIYRTQADLDNNVNYPNAGLGELIFADLSGDGQINSDDRYRYDPLQTPRLQFGLNLDLNYKSFDFTVLFQGATKVQRALSNGFNSGAAGNSFDYAAQNSYTVDRIDAALPRVGTTTLGNSASDFWYRDASYVRLKSMEFGYNFPKNIMDKLGIDQLRFFTSGYNLLTFSKLDKYGYGDPEQDNGGFPPVKTISFGLNLAF</sequence>
<dbReference type="Gene3D" id="2.40.170.20">
    <property type="entry name" value="TonB-dependent receptor, beta-barrel domain"/>
    <property type="match status" value="1"/>
</dbReference>
<dbReference type="InterPro" id="IPR012910">
    <property type="entry name" value="Plug_dom"/>
</dbReference>
<feature type="domain" description="TonB-dependent receptor plug" evidence="10">
    <location>
        <begin position="153"/>
        <end position="258"/>
    </location>
</feature>
<dbReference type="InterPro" id="IPR023996">
    <property type="entry name" value="TonB-dep_OMP_SusC/RagA"/>
</dbReference>
<dbReference type="NCBIfam" id="TIGR04056">
    <property type="entry name" value="OMP_RagA_SusC"/>
    <property type="match status" value="1"/>
</dbReference>
<evidence type="ECO:0000256" key="1">
    <source>
        <dbReference type="ARBA" id="ARBA00004571"/>
    </source>
</evidence>
<comment type="similarity">
    <text evidence="8">Belongs to the TonB-dependent receptor family.</text>
</comment>
<evidence type="ECO:0000256" key="3">
    <source>
        <dbReference type="ARBA" id="ARBA00022452"/>
    </source>
</evidence>
<dbReference type="InterPro" id="IPR036942">
    <property type="entry name" value="Beta-barrel_TonB_sf"/>
</dbReference>
<evidence type="ECO:0000256" key="4">
    <source>
        <dbReference type="ARBA" id="ARBA00022692"/>
    </source>
</evidence>
<dbReference type="InterPro" id="IPR039426">
    <property type="entry name" value="TonB-dep_rcpt-like"/>
</dbReference>
<feature type="chain" id="PRO_5046367636" evidence="9">
    <location>
        <begin position="33"/>
        <end position="1047"/>
    </location>
</feature>
<evidence type="ECO:0000256" key="5">
    <source>
        <dbReference type="ARBA" id="ARBA00022729"/>
    </source>
</evidence>
<dbReference type="PANTHER" id="PTHR30069">
    <property type="entry name" value="TONB-DEPENDENT OUTER MEMBRANE RECEPTOR"/>
    <property type="match status" value="1"/>
</dbReference>
<protein>
    <submittedName>
        <fullName evidence="11">TonB-linked SusC/RagA family outer membrane protein</fullName>
    </submittedName>
</protein>
<keyword evidence="5 9" id="KW-0732">Signal</keyword>
<dbReference type="PROSITE" id="PS52016">
    <property type="entry name" value="TONB_DEPENDENT_REC_3"/>
    <property type="match status" value="1"/>
</dbReference>
<dbReference type="PANTHER" id="PTHR30069:SF29">
    <property type="entry name" value="HEMOGLOBIN AND HEMOGLOBIN-HAPTOGLOBIN-BINDING PROTEIN 1-RELATED"/>
    <property type="match status" value="1"/>
</dbReference>
<evidence type="ECO:0000256" key="7">
    <source>
        <dbReference type="ARBA" id="ARBA00023237"/>
    </source>
</evidence>
<dbReference type="Gene3D" id="2.60.40.1120">
    <property type="entry name" value="Carboxypeptidase-like, regulatory domain"/>
    <property type="match status" value="1"/>
</dbReference>
<dbReference type="InterPro" id="IPR023997">
    <property type="entry name" value="TonB-dep_OMP_SusC/RagA_CS"/>
</dbReference>
<keyword evidence="2 8" id="KW-0813">Transport</keyword>
<evidence type="ECO:0000256" key="8">
    <source>
        <dbReference type="PROSITE-ProRule" id="PRU01360"/>
    </source>
</evidence>
<evidence type="ECO:0000256" key="2">
    <source>
        <dbReference type="ARBA" id="ARBA00022448"/>
    </source>
</evidence>
<comment type="caution">
    <text evidence="11">The sequence shown here is derived from an EMBL/GenBank/DDBJ whole genome shotgun (WGS) entry which is preliminary data.</text>
</comment>
<keyword evidence="4 8" id="KW-0812">Transmembrane</keyword>
<name>A0ABY3ACG2_9FLAO</name>
<dbReference type="InterPro" id="IPR037066">
    <property type="entry name" value="Plug_dom_sf"/>
</dbReference>
<dbReference type="EMBL" id="VHIF01000001">
    <property type="protein sequence ID" value="TQO38442.1"/>
    <property type="molecule type" value="Genomic_DNA"/>
</dbReference>
<dbReference type="SUPFAM" id="SSF49464">
    <property type="entry name" value="Carboxypeptidase regulatory domain-like"/>
    <property type="match status" value="1"/>
</dbReference>
<organism evidence="11 12">
    <name type="scientific">Arenibacter algicola</name>
    <dbReference type="NCBI Taxonomy" id="616991"/>
    <lineage>
        <taxon>Bacteria</taxon>
        <taxon>Pseudomonadati</taxon>
        <taxon>Bacteroidota</taxon>
        <taxon>Flavobacteriia</taxon>
        <taxon>Flavobacteriales</taxon>
        <taxon>Flavobacteriaceae</taxon>
        <taxon>Arenibacter</taxon>
    </lineage>
</organism>
<dbReference type="SUPFAM" id="SSF56935">
    <property type="entry name" value="Porins"/>
    <property type="match status" value="1"/>
</dbReference>
<dbReference type="Pfam" id="PF07715">
    <property type="entry name" value="Plug"/>
    <property type="match status" value="1"/>
</dbReference>
<dbReference type="InterPro" id="IPR008969">
    <property type="entry name" value="CarboxyPept-like_regulatory"/>
</dbReference>
<keyword evidence="3 8" id="KW-1134">Transmembrane beta strand</keyword>
<gene>
    <name evidence="11" type="ORF">GQ41_3089</name>
</gene>
<reference evidence="11 12" key="1">
    <citation type="submission" date="2019-06" db="EMBL/GenBank/DDBJ databases">
        <title>A large-scale integrated study on North Sea by COGITO (Coastal Microbe Genomic &amp; Taxonomic Observatory).</title>
        <authorList>
            <person name="Teeling H."/>
        </authorList>
    </citation>
    <scope>NUCLEOTIDE SEQUENCE [LARGE SCALE GENOMIC DNA]</scope>
    <source>
        <strain evidence="11 12">MAR_2009_79</strain>
    </source>
</reference>
<proteinExistence type="inferred from homology"/>
<evidence type="ECO:0000256" key="9">
    <source>
        <dbReference type="SAM" id="SignalP"/>
    </source>
</evidence>
<dbReference type="Pfam" id="PF13715">
    <property type="entry name" value="CarbopepD_reg_2"/>
    <property type="match status" value="1"/>
</dbReference>
<accession>A0ABY3ACG2</accession>
<dbReference type="Proteomes" id="UP000315363">
    <property type="component" value="Unassembled WGS sequence"/>
</dbReference>
<dbReference type="Gene3D" id="2.170.130.10">
    <property type="entry name" value="TonB-dependent receptor, plug domain"/>
    <property type="match status" value="1"/>
</dbReference>
<keyword evidence="7 8" id="KW-0998">Cell outer membrane</keyword>
<comment type="subcellular location">
    <subcellularLocation>
        <location evidence="1 8">Cell outer membrane</location>
        <topology evidence="1 8">Multi-pass membrane protein</topology>
    </subcellularLocation>
</comment>
<dbReference type="NCBIfam" id="TIGR04057">
    <property type="entry name" value="SusC_RagA_signa"/>
    <property type="match status" value="1"/>
</dbReference>
<evidence type="ECO:0000313" key="11">
    <source>
        <dbReference type="EMBL" id="TQO38442.1"/>
    </source>
</evidence>
<keyword evidence="12" id="KW-1185">Reference proteome</keyword>
<evidence type="ECO:0000256" key="6">
    <source>
        <dbReference type="ARBA" id="ARBA00023136"/>
    </source>
</evidence>
<feature type="signal peptide" evidence="9">
    <location>
        <begin position="1"/>
        <end position="32"/>
    </location>
</feature>
<evidence type="ECO:0000313" key="12">
    <source>
        <dbReference type="Proteomes" id="UP000315363"/>
    </source>
</evidence>